<proteinExistence type="predicted"/>
<evidence type="ECO:0000259" key="1">
    <source>
        <dbReference type="PROSITE" id="PS50126"/>
    </source>
</evidence>
<evidence type="ECO:0000313" key="3">
    <source>
        <dbReference type="Proteomes" id="UP001072034"/>
    </source>
</evidence>
<accession>A0ABT4IAQ2</accession>
<protein>
    <recommendedName>
        <fullName evidence="1">S1 motif domain-containing protein</fullName>
    </recommendedName>
</protein>
<comment type="caution">
    <text evidence="2">The sequence shown here is derived from an EMBL/GenBank/DDBJ whole genome shotgun (WGS) entry which is preliminary data.</text>
</comment>
<sequence length="342" mass="38378">MGDDRVWLGPVEWATVTGRRRPSGFFVRLEDGGDEAFMELTSVDDRLLCCNEEYWPDVGERIRVRQLLSVPERPDAPRVTGRASAMEGLVYGFPTGELGPTAGLGPVELGVVVAHREEDLLVRLEDSGRVGVLPARLLSYDPAEQAREHWPGVGERIRVRRLGVWPGGEIRLSHRKRFLSMSTVPPPGFLVSRANRAQRGVIEYTRTLPPQVVERVRAVADAVSLHDWKRAGELTSGNRLDWDQADAFMTTYAWQPYTPTPDDFTRDMFAAPLQDGGNWVDCLLWTERERPSDVEISLKITPDPGAPDNLRASLTRMRAVGFRYPGRCDQRPRPTGPAWTTP</sequence>
<dbReference type="Proteomes" id="UP001072034">
    <property type="component" value="Unassembled WGS sequence"/>
</dbReference>
<dbReference type="RefSeq" id="WP_268918131.1">
    <property type="nucleotide sequence ID" value="NZ_JAPTMY010000030.1"/>
</dbReference>
<organism evidence="2 3">
    <name type="scientific">Actinomyces israelii</name>
    <dbReference type="NCBI Taxonomy" id="1659"/>
    <lineage>
        <taxon>Bacteria</taxon>
        <taxon>Bacillati</taxon>
        <taxon>Actinomycetota</taxon>
        <taxon>Actinomycetes</taxon>
        <taxon>Actinomycetales</taxon>
        <taxon>Actinomycetaceae</taxon>
        <taxon>Actinomyces</taxon>
    </lineage>
</organism>
<dbReference type="InterPro" id="IPR003029">
    <property type="entry name" value="S1_domain"/>
</dbReference>
<name>A0ABT4IAQ2_9ACTO</name>
<dbReference type="EMBL" id="JAPTMY010000030">
    <property type="protein sequence ID" value="MCZ0858805.1"/>
    <property type="molecule type" value="Genomic_DNA"/>
</dbReference>
<feature type="domain" description="S1 motif" evidence="1">
    <location>
        <begin position="105"/>
        <end position="175"/>
    </location>
</feature>
<gene>
    <name evidence="2" type="ORF">OHJ16_12215</name>
</gene>
<keyword evidence="3" id="KW-1185">Reference proteome</keyword>
<reference evidence="2" key="1">
    <citation type="submission" date="2022-10" db="EMBL/GenBank/DDBJ databases">
        <title>Genome sequence of Actinomyces israelii ATCC 10048.</title>
        <authorList>
            <person name="Watt R.M."/>
            <person name="Tong W.M."/>
        </authorList>
    </citation>
    <scope>NUCLEOTIDE SEQUENCE</scope>
    <source>
        <strain evidence="2">ATCC 10048</strain>
    </source>
</reference>
<dbReference type="PROSITE" id="PS50126">
    <property type="entry name" value="S1"/>
    <property type="match status" value="1"/>
</dbReference>
<evidence type="ECO:0000313" key="2">
    <source>
        <dbReference type="EMBL" id="MCZ0858805.1"/>
    </source>
</evidence>